<dbReference type="InterPro" id="IPR027267">
    <property type="entry name" value="AH/BAR_dom_sf"/>
</dbReference>
<feature type="compositionally biased region" description="Basic and acidic residues" evidence="1">
    <location>
        <begin position="461"/>
        <end position="479"/>
    </location>
</feature>
<protein>
    <submittedName>
        <fullName evidence="2">Uncharacterized protein</fullName>
    </submittedName>
</protein>
<sequence length="516" mass="56193">MESISLKKLRRKIAHLAGSSSTSSHASGALLHDGLSKSGSSATRRHGCASADPAAKRTSNGSLLDAYAPATHTLEHGSDFDLLWRTFLNERDAYIALTDSCGRYYLSIQQNAMEGVNVGQQLALFFGPEHNSFRVARSFGEMQRKYVQMLTAKLDALYNTSISTPLSRQGETMNVVIKLANEREAALKKLRHCEKRLKEASKEGSSKESKREEYARRSRSATEDFDTLDNELRRKLLEFHRSFGNVAELVLHTLSFIQAELHGSGLELLSEVLTFMNNGEVDDDVDCSDAGRDDSELSKSRVLLHSLRAENAERLVKLGSNSAAAAQDVSGAQDPPNYASDSTHDTASDYPDREKALNPLATAASVMGLSSSSSKPTSQSTEAHTARHERASSTLEEYMVVRKNSTKYRANLDDMAMTDDDLHALDVPNSNDQSDQTSKAVPSLGAPPASANGHGMSSHEPYVRVENERADSGTLHKYDSAGGGASESEGSETHSFNNQDGEERHTGSSDAEAWQS</sequence>
<reference evidence="3" key="1">
    <citation type="journal article" date="2019" name="Nat. Commun.">
        <title>Expansion of phycobilisome linker gene families in mesophilic red algae.</title>
        <authorList>
            <person name="Lee J."/>
            <person name="Kim D."/>
            <person name="Bhattacharya D."/>
            <person name="Yoon H.S."/>
        </authorList>
    </citation>
    <scope>NUCLEOTIDE SEQUENCE [LARGE SCALE GENOMIC DNA]</scope>
    <source>
        <strain evidence="3">CCMP 1328</strain>
    </source>
</reference>
<comment type="caution">
    <text evidence="2">The sequence shown here is derived from an EMBL/GenBank/DDBJ whole genome shotgun (WGS) entry which is preliminary data.</text>
</comment>
<dbReference type="SUPFAM" id="SSF103657">
    <property type="entry name" value="BAR/IMD domain-like"/>
    <property type="match status" value="1"/>
</dbReference>
<evidence type="ECO:0000256" key="1">
    <source>
        <dbReference type="SAM" id="MobiDB-lite"/>
    </source>
</evidence>
<feature type="region of interest" description="Disordered" evidence="1">
    <location>
        <begin position="35"/>
        <end position="57"/>
    </location>
</feature>
<dbReference type="EMBL" id="VRMN01000005">
    <property type="protein sequence ID" value="KAA8494334.1"/>
    <property type="molecule type" value="Genomic_DNA"/>
</dbReference>
<feature type="region of interest" description="Disordered" evidence="1">
    <location>
        <begin position="198"/>
        <end position="220"/>
    </location>
</feature>
<evidence type="ECO:0000313" key="3">
    <source>
        <dbReference type="Proteomes" id="UP000324585"/>
    </source>
</evidence>
<gene>
    <name evidence="2" type="ORF">FVE85_4309</name>
</gene>
<dbReference type="Proteomes" id="UP000324585">
    <property type="component" value="Unassembled WGS sequence"/>
</dbReference>
<feature type="region of interest" description="Disordered" evidence="1">
    <location>
        <begin position="326"/>
        <end position="352"/>
    </location>
</feature>
<evidence type="ECO:0000313" key="2">
    <source>
        <dbReference type="EMBL" id="KAA8494334.1"/>
    </source>
</evidence>
<dbReference type="AlphaFoldDB" id="A0A5J4YUF5"/>
<dbReference type="Gene3D" id="1.20.1270.60">
    <property type="entry name" value="Arfaptin homology (AH) domain/BAR domain"/>
    <property type="match status" value="1"/>
</dbReference>
<feature type="compositionally biased region" description="Polar residues" evidence="1">
    <location>
        <begin position="428"/>
        <end position="440"/>
    </location>
</feature>
<feature type="region of interest" description="Disordered" evidence="1">
    <location>
        <begin position="365"/>
        <end position="393"/>
    </location>
</feature>
<keyword evidence="3" id="KW-1185">Reference proteome</keyword>
<feature type="region of interest" description="Disordered" evidence="1">
    <location>
        <begin position="422"/>
        <end position="516"/>
    </location>
</feature>
<organism evidence="2 3">
    <name type="scientific">Porphyridium purpureum</name>
    <name type="common">Red alga</name>
    <name type="synonym">Porphyridium cruentum</name>
    <dbReference type="NCBI Taxonomy" id="35688"/>
    <lineage>
        <taxon>Eukaryota</taxon>
        <taxon>Rhodophyta</taxon>
        <taxon>Bangiophyceae</taxon>
        <taxon>Porphyridiales</taxon>
        <taxon>Porphyridiaceae</taxon>
        <taxon>Porphyridium</taxon>
    </lineage>
</organism>
<accession>A0A5J4YUF5</accession>
<feature type="compositionally biased region" description="Basic and acidic residues" evidence="1">
    <location>
        <begin position="342"/>
        <end position="352"/>
    </location>
</feature>
<name>A0A5J4YUF5_PORPP</name>
<proteinExistence type="predicted"/>
<feature type="compositionally biased region" description="Low complexity" evidence="1">
    <location>
        <begin position="370"/>
        <end position="380"/>
    </location>
</feature>